<organism evidence="4 5">
    <name type="scientific">Tetrahymena thermophila (strain SB210)</name>
    <dbReference type="NCBI Taxonomy" id="312017"/>
    <lineage>
        <taxon>Eukaryota</taxon>
        <taxon>Sar</taxon>
        <taxon>Alveolata</taxon>
        <taxon>Ciliophora</taxon>
        <taxon>Intramacronucleata</taxon>
        <taxon>Oligohymenophorea</taxon>
        <taxon>Hymenostomatida</taxon>
        <taxon>Tetrahymenina</taxon>
        <taxon>Tetrahymenidae</taxon>
        <taxon>Tetrahymena</taxon>
    </lineage>
</organism>
<dbReference type="CDD" id="cd19756">
    <property type="entry name" value="Bbox2"/>
    <property type="match status" value="1"/>
</dbReference>
<dbReference type="Proteomes" id="UP000009168">
    <property type="component" value="Unassembled WGS sequence"/>
</dbReference>
<feature type="domain" description="B box-type" evidence="3">
    <location>
        <begin position="199"/>
        <end position="248"/>
    </location>
</feature>
<proteinExistence type="predicted"/>
<reference evidence="5" key="1">
    <citation type="journal article" date="2006" name="PLoS Biol.">
        <title>Macronuclear genome sequence of the ciliate Tetrahymena thermophila, a model eukaryote.</title>
        <authorList>
            <person name="Eisen J.A."/>
            <person name="Coyne R.S."/>
            <person name="Wu M."/>
            <person name="Wu D."/>
            <person name="Thiagarajan M."/>
            <person name="Wortman J.R."/>
            <person name="Badger J.H."/>
            <person name="Ren Q."/>
            <person name="Amedeo P."/>
            <person name="Jones K.M."/>
            <person name="Tallon L.J."/>
            <person name="Delcher A.L."/>
            <person name="Salzberg S.L."/>
            <person name="Silva J.C."/>
            <person name="Haas B.J."/>
            <person name="Majoros W.H."/>
            <person name="Farzad M."/>
            <person name="Carlton J.M."/>
            <person name="Smith R.K. Jr."/>
            <person name="Garg J."/>
            <person name="Pearlman R.E."/>
            <person name="Karrer K.M."/>
            <person name="Sun L."/>
            <person name="Manning G."/>
            <person name="Elde N.C."/>
            <person name="Turkewitz A.P."/>
            <person name="Asai D.J."/>
            <person name="Wilkes D.E."/>
            <person name="Wang Y."/>
            <person name="Cai H."/>
            <person name="Collins K."/>
            <person name="Stewart B.A."/>
            <person name="Lee S.R."/>
            <person name="Wilamowska K."/>
            <person name="Weinberg Z."/>
            <person name="Ruzzo W.L."/>
            <person name="Wloga D."/>
            <person name="Gaertig J."/>
            <person name="Frankel J."/>
            <person name="Tsao C.-C."/>
            <person name="Gorovsky M.A."/>
            <person name="Keeling P.J."/>
            <person name="Waller R.F."/>
            <person name="Patron N.J."/>
            <person name="Cherry J.M."/>
            <person name="Stover N.A."/>
            <person name="Krieger C.J."/>
            <person name="del Toro C."/>
            <person name="Ryder H.F."/>
            <person name="Williamson S.C."/>
            <person name="Barbeau R.A."/>
            <person name="Hamilton E.P."/>
            <person name="Orias E."/>
        </authorList>
    </citation>
    <scope>NUCLEOTIDE SEQUENCE [LARGE SCALE GENOMIC DNA]</scope>
    <source>
        <strain evidence="5">SB210</strain>
    </source>
</reference>
<dbReference type="Pfam" id="PF00643">
    <property type="entry name" value="zf-B_box"/>
    <property type="match status" value="1"/>
</dbReference>
<feature type="domain" description="B box-type" evidence="3">
    <location>
        <begin position="253"/>
        <end position="302"/>
    </location>
</feature>
<dbReference type="SUPFAM" id="SSF57845">
    <property type="entry name" value="B-box zinc-binding domain"/>
    <property type="match status" value="1"/>
</dbReference>
<dbReference type="InParanoid" id="I7LZP4"/>
<dbReference type="PANTHER" id="PTHR25462:SF229">
    <property type="entry name" value="TRANSCRIPTION INTERMEDIARY FACTOR 1-BETA"/>
    <property type="match status" value="1"/>
</dbReference>
<dbReference type="GO" id="GO:0061630">
    <property type="term" value="F:ubiquitin protein ligase activity"/>
    <property type="evidence" value="ECO:0007669"/>
    <property type="project" value="TreeGrafter"/>
</dbReference>
<dbReference type="GO" id="GO:0008270">
    <property type="term" value="F:zinc ion binding"/>
    <property type="evidence" value="ECO:0007669"/>
    <property type="project" value="UniProtKB-KW"/>
</dbReference>
<keyword evidence="1" id="KW-0863">Zinc-finger</keyword>
<dbReference type="InterPro" id="IPR000315">
    <property type="entry name" value="Znf_B-box"/>
</dbReference>
<evidence type="ECO:0000256" key="2">
    <source>
        <dbReference type="SAM" id="MobiDB-lite"/>
    </source>
</evidence>
<dbReference type="InterPro" id="IPR047153">
    <property type="entry name" value="TRIM45/56/19-like"/>
</dbReference>
<accession>I7LZP4</accession>
<feature type="compositionally biased region" description="Polar residues" evidence="2">
    <location>
        <begin position="465"/>
        <end position="490"/>
    </location>
</feature>
<dbReference type="PROSITE" id="PS50119">
    <property type="entry name" value="ZF_BBOX"/>
    <property type="match status" value="2"/>
</dbReference>
<feature type="compositionally biased region" description="Low complexity" evidence="2">
    <location>
        <begin position="449"/>
        <end position="464"/>
    </location>
</feature>
<dbReference type="PANTHER" id="PTHR25462">
    <property type="entry name" value="BONUS, ISOFORM C-RELATED"/>
    <property type="match status" value="1"/>
</dbReference>
<dbReference type="Gene3D" id="3.30.160.60">
    <property type="entry name" value="Classic Zinc Finger"/>
    <property type="match status" value="1"/>
</dbReference>
<dbReference type="KEGG" id="tet:TTHERM_00691670"/>
<dbReference type="AlphaFoldDB" id="I7LZP4"/>
<evidence type="ECO:0000259" key="3">
    <source>
        <dbReference type="PROSITE" id="PS50119"/>
    </source>
</evidence>
<gene>
    <name evidence="4" type="ORF">TTHERM_00691670</name>
</gene>
<sequence>MNLQQENFFLKKFPQVGEGSSEWIQLEYDLQLGLGSISAVIKDIKAINNQSLQFQFQKHNQNRLILESWIDYEELEQSQKIDEMCYKGFEFKDPQKGHVFPTGYIELRDNSESKKQHTVIMFKIAVGRSQCIPYRKEEIQSRDYLKDKNSNFDSLYLYDEANDQQGSVFLHRYVLFDKEQVLPMYQIKFEFDDSKEKDLQPLTCDNQCSNKAKFYCKNDDAYFCHDCNFDIHNNNQQTFNQKHHTIEISKKEKSFGNCKVSDHQGTKLELYCMICHEALCVYCKIQGSHSQGEPAAHQLLRISDAYKKALHESKVLDPQLEKRKNELTDHLTNIDQKIKDVSSKSKNIEDRIYKLLEDGLKLLQQKTKEKMCILIGDQLELKRQYDQIQWIESFLKYQQNVLNPAEYLKAWSRHSQLRNKIISADKYQIEEISSDIHMDAQPIKITSENNVQSSQNKQNQQDPNENQSNVLRGNPSSQFRSQILGNNKNSSAKDKNVSMSNFVVNNNTSRNQIKGQSTLQTIGIMNNGATSSEGA</sequence>
<keyword evidence="1" id="KW-0862">Zinc</keyword>
<keyword evidence="5" id="KW-1185">Reference proteome</keyword>
<dbReference type="GeneID" id="7830808"/>
<evidence type="ECO:0000313" key="4">
    <source>
        <dbReference type="EMBL" id="EAR84469.2"/>
    </source>
</evidence>
<dbReference type="eggNOG" id="KOG2177">
    <property type="taxonomic scope" value="Eukaryota"/>
</dbReference>
<dbReference type="EMBL" id="GG662490">
    <property type="protein sequence ID" value="EAR84469.2"/>
    <property type="molecule type" value="Genomic_DNA"/>
</dbReference>
<protein>
    <submittedName>
        <fullName evidence="4">B-box zinc finger protein</fullName>
    </submittedName>
</protein>
<evidence type="ECO:0000313" key="5">
    <source>
        <dbReference type="Proteomes" id="UP000009168"/>
    </source>
</evidence>
<feature type="region of interest" description="Disordered" evidence="2">
    <location>
        <begin position="449"/>
        <end position="496"/>
    </location>
</feature>
<evidence type="ECO:0000256" key="1">
    <source>
        <dbReference type="PROSITE-ProRule" id="PRU00024"/>
    </source>
</evidence>
<name>I7LZP4_TETTS</name>
<dbReference type="STRING" id="312017.I7LZP4"/>
<keyword evidence="1" id="KW-0479">Metal-binding</keyword>
<dbReference type="OrthoDB" id="153872at2759"/>
<dbReference type="GO" id="GO:0006513">
    <property type="term" value="P:protein monoubiquitination"/>
    <property type="evidence" value="ECO:0007669"/>
    <property type="project" value="TreeGrafter"/>
</dbReference>
<dbReference type="RefSeq" id="XP_001032132.2">
    <property type="nucleotide sequence ID" value="XM_001032132.2"/>
</dbReference>